<comment type="similarity">
    <text evidence="1">Belongs to the bacterial solute-binding protein 3 family.</text>
</comment>
<proteinExistence type="inferred from homology"/>
<gene>
    <name evidence="4" type="ORF">ORQ98_21000</name>
</gene>
<evidence type="ECO:0000256" key="1">
    <source>
        <dbReference type="ARBA" id="ARBA00010333"/>
    </source>
</evidence>
<evidence type="ECO:0000313" key="4">
    <source>
        <dbReference type="EMBL" id="MDE1464443.1"/>
    </source>
</evidence>
<organism evidence="4 5">
    <name type="scientific">Spartinivicinus poritis</name>
    <dbReference type="NCBI Taxonomy" id="2994640"/>
    <lineage>
        <taxon>Bacteria</taxon>
        <taxon>Pseudomonadati</taxon>
        <taxon>Pseudomonadota</taxon>
        <taxon>Gammaproteobacteria</taxon>
        <taxon>Oceanospirillales</taxon>
        <taxon>Zooshikellaceae</taxon>
        <taxon>Spartinivicinus</taxon>
    </lineage>
</organism>
<dbReference type="Pfam" id="PF00497">
    <property type="entry name" value="SBP_bac_3"/>
    <property type="match status" value="1"/>
</dbReference>
<keyword evidence="2" id="KW-0732">Signal</keyword>
<dbReference type="EMBL" id="JAPMOU010000035">
    <property type="protein sequence ID" value="MDE1464443.1"/>
    <property type="molecule type" value="Genomic_DNA"/>
</dbReference>
<dbReference type="PANTHER" id="PTHR35936">
    <property type="entry name" value="MEMBRANE-BOUND LYTIC MUREIN TRANSGLYCOSYLASE F"/>
    <property type="match status" value="1"/>
</dbReference>
<dbReference type="Gene3D" id="3.40.190.10">
    <property type="entry name" value="Periplasmic binding protein-like II"/>
    <property type="match status" value="2"/>
</dbReference>
<dbReference type="InterPro" id="IPR001638">
    <property type="entry name" value="Solute-binding_3/MltF_N"/>
</dbReference>
<comment type="caution">
    <text evidence="4">The sequence shown here is derived from an EMBL/GenBank/DDBJ whole genome shotgun (WGS) entry which is preliminary data.</text>
</comment>
<protein>
    <submittedName>
        <fullName evidence="4">Transporter substrate-binding domain-containing protein</fullName>
    </submittedName>
</protein>
<sequence>MYITNSAPYILYFAVSASIAGECTTIKMAGDIEYPPVTWQYQQDKTKIRGLALALAEKAFAEINVKIDPLHVGDWAKAQLDTKQGKVDLLAGAYINEERKVYMDYVHPPFLTDPVVLFIPSKKAYNFKFSQWQDLVSLKGVTTAGSSFGQEFDRFTEQHLDIEYKAQMDDTFQQLLSGNADYLIHGLYPGLASLTKAKLSMQITPHPKYVTEEGLYFGFSKKSPCKKHLNFFSKKINQYVKQKLPNSLVKKHFELWKEDFHLKEF</sequence>
<accession>A0ABT5UG85</accession>
<feature type="domain" description="Solute-binding protein family 3/N-terminal" evidence="3">
    <location>
        <begin position="26"/>
        <end position="223"/>
    </location>
</feature>
<dbReference type="Proteomes" id="UP001528823">
    <property type="component" value="Unassembled WGS sequence"/>
</dbReference>
<reference evidence="4 5" key="1">
    <citation type="submission" date="2022-11" db="EMBL/GenBank/DDBJ databases">
        <title>Spartinivicinus poritis sp. nov., isolated from scleractinian coral Porites lutea.</title>
        <authorList>
            <person name="Zhang G."/>
            <person name="Cai L."/>
            <person name="Wei Q."/>
        </authorList>
    </citation>
    <scope>NUCLEOTIDE SEQUENCE [LARGE SCALE GENOMIC DNA]</scope>
    <source>
        <strain evidence="4 5">A2-2</strain>
    </source>
</reference>
<name>A0ABT5UG85_9GAMM</name>
<dbReference type="RefSeq" id="WP_274690769.1">
    <property type="nucleotide sequence ID" value="NZ_JAPMOU010000035.1"/>
</dbReference>
<evidence type="ECO:0000313" key="5">
    <source>
        <dbReference type="Proteomes" id="UP001528823"/>
    </source>
</evidence>
<dbReference type="PANTHER" id="PTHR35936:SF6">
    <property type="entry name" value="AMINO ACID ABC TRANSPORTER SUBSTRATE-BINDING PAAT FAMILY PROTEIN"/>
    <property type="match status" value="1"/>
</dbReference>
<keyword evidence="5" id="KW-1185">Reference proteome</keyword>
<evidence type="ECO:0000256" key="2">
    <source>
        <dbReference type="ARBA" id="ARBA00022729"/>
    </source>
</evidence>
<evidence type="ECO:0000259" key="3">
    <source>
        <dbReference type="Pfam" id="PF00497"/>
    </source>
</evidence>
<dbReference type="SUPFAM" id="SSF53850">
    <property type="entry name" value="Periplasmic binding protein-like II"/>
    <property type="match status" value="1"/>
</dbReference>